<dbReference type="AlphaFoldDB" id="A0ABD0LFZ3"/>
<protein>
    <submittedName>
        <fullName evidence="1">Uncharacterized protein</fullName>
    </submittedName>
</protein>
<proteinExistence type="predicted"/>
<evidence type="ECO:0000313" key="1">
    <source>
        <dbReference type="EMBL" id="KAK7498401.1"/>
    </source>
</evidence>
<dbReference type="Proteomes" id="UP001519460">
    <property type="component" value="Unassembled WGS sequence"/>
</dbReference>
<gene>
    <name evidence="1" type="ORF">BaRGS_00010355</name>
</gene>
<comment type="caution">
    <text evidence="1">The sequence shown here is derived from an EMBL/GenBank/DDBJ whole genome shotgun (WGS) entry which is preliminary data.</text>
</comment>
<keyword evidence="2" id="KW-1185">Reference proteome</keyword>
<dbReference type="EMBL" id="JACVVK020000051">
    <property type="protein sequence ID" value="KAK7498401.1"/>
    <property type="molecule type" value="Genomic_DNA"/>
</dbReference>
<name>A0ABD0LFZ3_9CAEN</name>
<organism evidence="1 2">
    <name type="scientific">Batillaria attramentaria</name>
    <dbReference type="NCBI Taxonomy" id="370345"/>
    <lineage>
        <taxon>Eukaryota</taxon>
        <taxon>Metazoa</taxon>
        <taxon>Spiralia</taxon>
        <taxon>Lophotrochozoa</taxon>
        <taxon>Mollusca</taxon>
        <taxon>Gastropoda</taxon>
        <taxon>Caenogastropoda</taxon>
        <taxon>Sorbeoconcha</taxon>
        <taxon>Cerithioidea</taxon>
        <taxon>Batillariidae</taxon>
        <taxon>Batillaria</taxon>
    </lineage>
</organism>
<reference evidence="1 2" key="1">
    <citation type="journal article" date="2023" name="Sci. Data">
        <title>Genome assembly of the Korean intertidal mud-creeper Batillaria attramentaria.</title>
        <authorList>
            <person name="Patra A.K."/>
            <person name="Ho P.T."/>
            <person name="Jun S."/>
            <person name="Lee S.J."/>
            <person name="Kim Y."/>
            <person name="Won Y.J."/>
        </authorList>
    </citation>
    <scope>NUCLEOTIDE SEQUENCE [LARGE SCALE GENOMIC DNA]</scope>
    <source>
        <strain evidence="1">Wonlab-2016</strain>
    </source>
</reference>
<sequence>MYTAERAALCGFSPKCQGHSRVVVLLAGFVCDWRKERKNGECMLSAISPGRAAREKKSRVPGCTDATERLLARCNTAPDGTAARFKLPGFWPLRGITGFELIPCERRMRAAHLCLYD</sequence>
<evidence type="ECO:0000313" key="2">
    <source>
        <dbReference type="Proteomes" id="UP001519460"/>
    </source>
</evidence>
<accession>A0ABD0LFZ3</accession>